<gene>
    <name evidence="2" type="ORF">MtrDRAFT_AC150798g13v2</name>
</gene>
<dbReference type="AlphaFoldDB" id="Q2HT36"/>
<keyword evidence="1" id="KW-0472">Membrane</keyword>
<reference evidence="2" key="2">
    <citation type="submission" date="2007-03" db="EMBL/GenBank/DDBJ databases">
        <authorList>
            <consortium name="The International Medicago Genome Annotation Group"/>
        </authorList>
    </citation>
    <scope>NUCLEOTIDE SEQUENCE</scope>
</reference>
<organism evidence="2">
    <name type="scientific">Medicago truncatula</name>
    <name type="common">Barrel medic</name>
    <name type="synonym">Medicago tribuloides</name>
    <dbReference type="NCBI Taxonomy" id="3880"/>
    <lineage>
        <taxon>Eukaryota</taxon>
        <taxon>Viridiplantae</taxon>
        <taxon>Streptophyta</taxon>
        <taxon>Embryophyta</taxon>
        <taxon>Tracheophyta</taxon>
        <taxon>Spermatophyta</taxon>
        <taxon>Magnoliopsida</taxon>
        <taxon>eudicotyledons</taxon>
        <taxon>Gunneridae</taxon>
        <taxon>Pentapetalae</taxon>
        <taxon>rosids</taxon>
        <taxon>fabids</taxon>
        <taxon>Fabales</taxon>
        <taxon>Fabaceae</taxon>
        <taxon>Papilionoideae</taxon>
        <taxon>50 kb inversion clade</taxon>
        <taxon>NPAAA clade</taxon>
        <taxon>Hologalegina</taxon>
        <taxon>IRL clade</taxon>
        <taxon>Trifolieae</taxon>
        <taxon>Medicago</taxon>
    </lineage>
</organism>
<name>Q2HT36_MEDTR</name>
<evidence type="ECO:0000313" key="2">
    <source>
        <dbReference type="EMBL" id="ABD33008.1"/>
    </source>
</evidence>
<keyword evidence="1" id="KW-0812">Transmembrane</keyword>
<proteinExistence type="predicted"/>
<reference evidence="2" key="1">
    <citation type="submission" date="2005-04" db="EMBL/GenBank/DDBJ databases">
        <authorList>
            <person name="Town C.D."/>
        </authorList>
    </citation>
    <scope>NUCLEOTIDE SEQUENCE</scope>
</reference>
<accession>Q2HT36</accession>
<protein>
    <recommendedName>
        <fullName evidence="3">Transmembrane protein</fullName>
    </recommendedName>
</protein>
<evidence type="ECO:0000256" key="1">
    <source>
        <dbReference type="SAM" id="Phobius"/>
    </source>
</evidence>
<keyword evidence="1" id="KW-1133">Transmembrane helix</keyword>
<evidence type="ECO:0008006" key="3">
    <source>
        <dbReference type="Google" id="ProtNLM"/>
    </source>
</evidence>
<feature type="transmembrane region" description="Helical" evidence="1">
    <location>
        <begin position="33"/>
        <end position="52"/>
    </location>
</feature>
<dbReference type="EMBL" id="AC150798">
    <property type="protein sequence ID" value="ABD33008.1"/>
    <property type="molecule type" value="Genomic_DNA"/>
</dbReference>
<sequence length="84" mass="9125">MNKMSQVSDDTLYLRSSREKVLTCAALANKEQWLAFSVFNFFASLFAFLFAFEAGVPRVGHVAVGFEGLLSTGSSLGSFCFLAA</sequence>